<dbReference type="EMBL" id="CP078145">
    <property type="protein sequence ID" value="QXN89503.1"/>
    <property type="molecule type" value="Genomic_DNA"/>
</dbReference>
<dbReference type="Pfam" id="PF13472">
    <property type="entry name" value="Lipase_GDSL_2"/>
    <property type="match status" value="1"/>
</dbReference>
<feature type="transmembrane region" description="Helical" evidence="1">
    <location>
        <begin position="12"/>
        <end position="31"/>
    </location>
</feature>
<dbReference type="PANTHER" id="PTHR43784">
    <property type="entry name" value="GDSL-LIKE LIPASE/ACYLHYDROLASE, PUTATIVE (AFU_ORTHOLOGUE AFUA_2G00820)-RELATED"/>
    <property type="match status" value="1"/>
</dbReference>
<evidence type="ECO:0000256" key="1">
    <source>
        <dbReference type="SAM" id="Phobius"/>
    </source>
</evidence>
<reference evidence="3 4" key="1">
    <citation type="submission" date="2021-07" db="EMBL/GenBank/DDBJ databases">
        <title>Whole Genome Sequence of Nocardia Iowensis.</title>
        <authorList>
            <person name="Lamm A."/>
            <person name="Collins-Fairclough A.M."/>
            <person name="Bunk B."/>
            <person name="Sproer C."/>
        </authorList>
    </citation>
    <scope>NUCLEOTIDE SEQUENCE [LARGE SCALE GENOMIC DNA]</scope>
    <source>
        <strain evidence="3 4">NRRL 5646</strain>
    </source>
</reference>
<evidence type="ECO:0000313" key="3">
    <source>
        <dbReference type="EMBL" id="QXN89503.1"/>
    </source>
</evidence>
<feature type="domain" description="SGNH hydrolase-type esterase" evidence="2">
    <location>
        <begin position="218"/>
        <end position="413"/>
    </location>
</feature>
<keyword evidence="1" id="KW-1133">Transmembrane helix</keyword>
<dbReference type="RefSeq" id="WP_218470378.1">
    <property type="nucleotide sequence ID" value="NZ_BAABJN010000006.1"/>
</dbReference>
<keyword evidence="1" id="KW-0472">Membrane</keyword>
<gene>
    <name evidence="3" type="ORF">KV110_28910</name>
</gene>
<dbReference type="PANTHER" id="PTHR43784:SF2">
    <property type="entry name" value="GDSL-LIKE LIPASE_ACYLHYDROLASE, PUTATIVE (AFU_ORTHOLOGUE AFUA_2G00820)-RELATED"/>
    <property type="match status" value="1"/>
</dbReference>
<organism evidence="3 4">
    <name type="scientific">Nocardia iowensis</name>
    <dbReference type="NCBI Taxonomy" id="204891"/>
    <lineage>
        <taxon>Bacteria</taxon>
        <taxon>Bacillati</taxon>
        <taxon>Actinomycetota</taxon>
        <taxon>Actinomycetes</taxon>
        <taxon>Mycobacteriales</taxon>
        <taxon>Nocardiaceae</taxon>
        <taxon>Nocardia</taxon>
    </lineage>
</organism>
<accession>A0ABX8RIS9</accession>
<sequence>MVNVAKFLERVRIRYVAVAFVVIGAILAATLGGQRNDAAAEWDAVWVTAQQRPVAASTAVWAMSGFANQTVRQVVRVGGGGEKIRVRLSNRYGDVPLEVTGATIARSAGGAAVHPDTVRPLMIGLRPGFQIAPGGEAATDPVLLPVAPQESLTVTLYLARPTGPATHHAQALATSYRADGDHRADPAADAFTELSRSWYYLAGIDAAAGTPRPDAVVAFGDSITDGYASTVDTNGRYPDRLAESLAAQGLSRPVLNAGISGNRVTVDSALLGDGAVSRFRRDVLAQPGVGTVLVLAGINDIGMSDSADPIAAPRTTVTADRLIDGYRELIRQSRAAGVRIVGATLLPFDGSPYYTAEREQTRQTVNAWIRTSGAYDAVIDFDAVMSDPGNPRMLNPAYDSGDHLHPGDAGYRAMAAAIAAGVLTGR</sequence>
<keyword evidence="4" id="KW-1185">Reference proteome</keyword>
<evidence type="ECO:0000313" key="4">
    <source>
        <dbReference type="Proteomes" id="UP000694257"/>
    </source>
</evidence>
<name>A0ABX8RIS9_NOCIO</name>
<evidence type="ECO:0000259" key="2">
    <source>
        <dbReference type="Pfam" id="PF13472"/>
    </source>
</evidence>
<dbReference type="CDD" id="cd01830">
    <property type="entry name" value="XynE_like"/>
    <property type="match status" value="1"/>
</dbReference>
<keyword evidence="1" id="KW-0812">Transmembrane</keyword>
<protein>
    <submittedName>
        <fullName evidence="3">SGNH/GDSL hydrolase family protein</fullName>
    </submittedName>
</protein>
<dbReference type="GO" id="GO:0016787">
    <property type="term" value="F:hydrolase activity"/>
    <property type="evidence" value="ECO:0007669"/>
    <property type="project" value="UniProtKB-KW"/>
</dbReference>
<dbReference type="Proteomes" id="UP000694257">
    <property type="component" value="Chromosome"/>
</dbReference>
<proteinExistence type="predicted"/>
<keyword evidence="3" id="KW-0378">Hydrolase</keyword>
<dbReference type="InterPro" id="IPR013830">
    <property type="entry name" value="SGNH_hydro"/>
</dbReference>
<dbReference type="InterPro" id="IPR053140">
    <property type="entry name" value="GDSL_Rv0518-like"/>
</dbReference>